<evidence type="ECO:0000313" key="2">
    <source>
        <dbReference type="EMBL" id="WPJ94286.1"/>
    </source>
</evidence>
<keyword evidence="3" id="KW-1185">Reference proteome</keyword>
<feature type="compositionally biased region" description="Polar residues" evidence="1">
    <location>
        <begin position="58"/>
        <end position="70"/>
    </location>
</feature>
<feature type="region of interest" description="Disordered" evidence="1">
    <location>
        <begin position="51"/>
        <end position="70"/>
    </location>
</feature>
<organism evidence="2 3">
    <name type="scientific">Coraliomargarita algicola</name>
    <dbReference type="NCBI Taxonomy" id="3092156"/>
    <lineage>
        <taxon>Bacteria</taxon>
        <taxon>Pseudomonadati</taxon>
        <taxon>Verrucomicrobiota</taxon>
        <taxon>Opitutia</taxon>
        <taxon>Puniceicoccales</taxon>
        <taxon>Coraliomargaritaceae</taxon>
        <taxon>Coraliomargarita</taxon>
    </lineage>
</organism>
<accession>A0ABZ0RE60</accession>
<dbReference type="Proteomes" id="UP001324993">
    <property type="component" value="Chromosome"/>
</dbReference>
<dbReference type="SUPFAM" id="SSF49899">
    <property type="entry name" value="Concanavalin A-like lectins/glucanases"/>
    <property type="match status" value="1"/>
</dbReference>
<reference evidence="2 3" key="1">
    <citation type="submission" date="2023-11" db="EMBL/GenBank/DDBJ databases">
        <title>Coraliomargarita sp. nov., isolated from marine algae.</title>
        <authorList>
            <person name="Lee J.K."/>
            <person name="Baek J.H."/>
            <person name="Kim J.M."/>
            <person name="Choi D.G."/>
            <person name="Jeon C.O."/>
        </authorList>
    </citation>
    <scope>NUCLEOTIDE SEQUENCE [LARGE SCALE GENOMIC DNA]</scope>
    <source>
        <strain evidence="2 3">J2-16</strain>
    </source>
</reference>
<evidence type="ECO:0000313" key="3">
    <source>
        <dbReference type="Proteomes" id="UP001324993"/>
    </source>
</evidence>
<evidence type="ECO:0000256" key="1">
    <source>
        <dbReference type="SAM" id="MobiDB-lite"/>
    </source>
</evidence>
<name>A0ABZ0RE60_9BACT</name>
<dbReference type="EMBL" id="CP138858">
    <property type="protein sequence ID" value="WPJ94286.1"/>
    <property type="molecule type" value="Genomic_DNA"/>
</dbReference>
<dbReference type="InterPro" id="IPR013320">
    <property type="entry name" value="ConA-like_dom_sf"/>
</dbReference>
<sequence length="251" mass="27079">MTSTYTKTSLTKTSVYSVSLAMLLLGGAALDASTVAHWRFEAGETFTDSSENGYDLTSKGTTNPSSTVIPASGNGSKFPSVIPQTDETNAGMVSLSTNKNFSQSSSSAFINNEFTFELYMNANDFGSSVKLIATVDDSWRLLTYKGDLILALYDAPGSPEEVKPSISLSVNVDYYIGVSVDLADTSTDGITFYVQDLTNETAMQTYNIAHTTTTLNASTSAFSIGSPSRYCNRVLFRWCDRRSPLLGCGFK</sequence>
<dbReference type="RefSeq" id="WP_319831224.1">
    <property type="nucleotide sequence ID" value="NZ_CP138858.1"/>
</dbReference>
<gene>
    <name evidence="2" type="ORF">SH580_12655</name>
</gene>
<dbReference type="Gene3D" id="2.60.120.200">
    <property type="match status" value="1"/>
</dbReference>
<protein>
    <submittedName>
        <fullName evidence="2">Uncharacterized protein</fullName>
    </submittedName>
</protein>
<proteinExistence type="predicted"/>